<dbReference type="EMBL" id="CAQQ02040481">
    <property type="status" value="NOT_ANNOTATED_CDS"/>
    <property type="molecule type" value="Genomic_DNA"/>
</dbReference>
<dbReference type="AlphaFoldDB" id="T1GYU2"/>
<dbReference type="Proteomes" id="UP000015102">
    <property type="component" value="Unassembled WGS sequence"/>
</dbReference>
<dbReference type="HOGENOM" id="CLU_2199974_0_0_1"/>
<reference evidence="2" key="2">
    <citation type="submission" date="2015-06" db="UniProtKB">
        <authorList>
            <consortium name="EnsemblMetazoa"/>
        </authorList>
    </citation>
    <scope>IDENTIFICATION</scope>
</reference>
<feature type="transmembrane region" description="Helical" evidence="1">
    <location>
        <begin position="25"/>
        <end position="50"/>
    </location>
</feature>
<evidence type="ECO:0000256" key="1">
    <source>
        <dbReference type="SAM" id="Phobius"/>
    </source>
</evidence>
<organism evidence="2 3">
    <name type="scientific">Megaselia scalaris</name>
    <name type="common">Humpbacked fly</name>
    <name type="synonym">Phora scalaris</name>
    <dbReference type="NCBI Taxonomy" id="36166"/>
    <lineage>
        <taxon>Eukaryota</taxon>
        <taxon>Metazoa</taxon>
        <taxon>Ecdysozoa</taxon>
        <taxon>Arthropoda</taxon>
        <taxon>Hexapoda</taxon>
        <taxon>Insecta</taxon>
        <taxon>Pterygota</taxon>
        <taxon>Neoptera</taxon>
        <taxon>Endopterygota</taxon>
        <taxon>Diptera</taxon>
        <taxon>Brachycera</taxon>
        <taxon>Muscomorpha</taxon>
        <taxon>Platypezoidea</taxon>
        <taxon>Phoridae</taxon>
        <taxon>Megaseliini</taxon>
        <taxon>Megaselia</taxon>
    </lineage>
</organism>
<protein>
    <submittedName>
        <fullName evidence="2">Uncharacterized protein</fullName>
    </submittedName>
</protein>
<reference evidence="3" key="1">
    <citation type="submission" date="2013-02" db="EMBL/GenBank/DDBJ databases">
        <authorList>
            <person name="Hughes D."/>
        </authorList>
    </citation>
    <scope>NUCLEOTIDE SEQUENCE</scope>
    <source>
        <strain>Durham</strain>
        <strain evidence="3">NC isolate 2 -- Noor lab</strain>
    </source>
</reference>
<evidence type="ECO:0000313" key="3">
    <source>
        <dbReference type="Proteomes" id="UP000015102"/>
    </source>
</evidence>
<keyword evidence="3" id="KW-1185">Reference proteome</keyword>
<proteinExistence type="predicted"/>
<accession>T1GYU2</accession>
<sequence length="108" mass="12750">MLWFDITLDKLPKSLDNRFNFYLNILPYLDLVGFWMSVLLGLTCIFYSILQTIFKLRSALENTTDVLQIRLQNHWELKAMNNKPCFRTELEMMPPISSGSEDIPKLFE</sequence>
<evidence type="ECO:0000313" key="2">
    <source>
        <dbReference type="EnsemblMetazoa" id="MESCA009029-PA"/>
    </source>
</evidence>
<keyword evidence="1" id="KW-0812">Transmembrane</keyword>
<keyword evidence="1" id="KW-0472">Membrane</keyword>
<name>T1GYU2_MEGSC</name>
<dbReference type="EnsemblMetazoa" id="MESCA009029-RA">
    <property type="protein sequence ID" value="MESCA009029-PA"/>
    <property type="gene ID" value="MESCA009029"/>
</dbReference>
<keyword evidence="1" id="KW-1133">Transmembrane helix</keyword>